<sequence length="149" mass="16664">MKTVRGQRYRETTCQNAFSEPVKKSVLEAEKNCGSKTGGCIRAELAVPGQTKGLLGPIPSTALQLMKSLIMTRASIWGYFSRTPYHTIFYFFFQPVKSLPSQPLSTQELLHTCDCCPSLNLAQLSCTIFERKEELLKIKIFLGRIPLGS</sequence>
<evidence type="ECO:0000313" key="2">
    <source>
        <dbReference type="Proteomes" id="UP001623348"/>
    </source>
</evidence>
<gene>
    <name evidence="1" type="ORF">GRJ2_000910000</name>
</gene>
<reference evidence="1 2" key="1">
    <citation type="submission" date="2024-06" db="EMBL/GenBank/DDBJ databases">
        <title>The draft genome of Grus japonensis, version 3.</title>
        <authorList>
            <person name="Nabeshima K."/>
            <person name="Suzuki S."/>
            <person name="Onuma M."/>
        </authorList>
    </citation>
    <scope>NUCLEOTIDE SEQUENCE [LARGE SCALE GENOMIC DNA]</scope>
    <source>
        <strain evidence="1 2">451A</strain>
    </source>
</reference>
<protein>
    <submittedName>
        <fullName evidence="1">Uncharacterized protein</fullName>
    </submittedName>
</protein>
<keyword evidence="2" id="KW-1185">Reference proteome</keyword>
<dbReference type="EMBL" id="BAAFJT010000002">
    <property type="protein sequence ID" value="GAB0184447.1"/>
    <property type="molecule type" value="Genomic_DNA"/>
</dbReference>
<dbReference type="Proteomes" id="UP001623348">
    <property type="component" value="Unassembled WGS sequence"/>
</dbReference>
<name>A0ABC9WJF0_GRUJA</name>
<evidence type="ECO:0000313" key="1">
    <source>
        <dbReference type="EMBL" id="GAB0184447.1"/>
    </source>
</evidence>
<dbReference type="AlphaFoldDB" id="A0ABC9WJF0"/>
<proteinExistence type="predicted"/>
<comment type="caution">
    <text evidence="1">The sequence shown here is derived from an EMBL/GenBank/DDBJ whole genome shotgun (WGS) entry which is preliminary data.</text>
</comment>
<organism evidence="1 2">
    <name type="scientific">Grus japonensis</name>
    <name type="common">Japanese crane</name>
    <name type="synonym">Red-crowned crane</name>
    <dbReference type="NCBI Taxonomy" id="30415"/>
    <lineage>
        <taxon>Eukaryota</taxon>
        <taxon>Metazoa</taxon>
        <taxon>Chordata</taxon>
        <taxon>Craniata</taxon>
        <taxon>Vertebrata</taxon>
        <taxon>Euteleostomi</taxon>
        <taxon>Archelosauria</taxon>
        <taxon>Archosauria</taxon>
        <taxon>Dinosauria</taxon>
        <taxon>Saurischia</taxon>
        <taxon>Theropoda</taxon>
        <taxon>Coelurosauria</taxon>
        <taxon>Aves</taxon>
        <taxon>Neognathae</taxon>
        <taxon>Neoaves</taxon>
        <taxon>Gruiformes</taxon>
        <taxon>Gruidae</taxon>
        <taxon>Grus</taxon>
    </lineage>
</organism>
<accession>A0ABC9WJF0</accession>